<gene>
    <name evidence="2" type="ORF">DL764_010460</name>
</gene>
<comment type="caution">
    <text evidence="2">The sequence shown here is derived from an EMBL/GenBank/DDBJ whole genome shotgun (WGS) entry which is preliminary data.</text>
</comment>
<evidence type="ECO:0000313" key="3">
    <source>
        <dbReference type="Proteomes" id="UP000293360"/>
    </source>
</evidence>
<proteinExistence type="predicted"/>
<feature type="region of interest" description="Disordered" evidence="1">
    <location>
        <begin position="157"/>
        <end position="201"/>
    </location>
</feature>
<accession>A0A4Q4SVC0</accession>
<evidence type="ECO:0000313" key="2">
    <source>
        <dbReference type="EMBL" id="RYO75412.1"/>
    </source>
</evidence>
<feature type="compositionally biased region" description="Basic and acidic residues" evidence="1">
    <location>
        <begin position="158"/>
        <end position="179"/>
    </location>
</feature>
<feature type="compositionally biased region" description="Basic residues" evidence="1">
    <location>
        <begin position="181"/>
        <end position="191"/>
    </location>
</feature>
<dbReference type="Proteomes" id="UP000293360">
    <property type="component" value="Unassembled WGS sequence"/>
</dbReference>
<protein>
    <submittedName>
        <fullName evidence="2">Uncharacterized protein</fullName>
    </submittedName>
</protein>
<organism evidence="2 3">
    <name type="scientific">Monosporascus ibericus</name>
    <dbReference type="NCBI Taxonomy" id="155417"/>
    <lineage>
        <taxon>Eukaryota</taxon>
        <taxon>Fungi</taxon>
        <taxon>Dikarya</taxon>
        <taxon>Ascomycota</taxon>
        <taxon>Pezizomycotina</taxon>
        <taxon>Sordariomycetes</taxon>
        <taxon>Xylariomycetidae</taxon>
        <taxon>Xylariales</taxon>
        <taxon>Xylariales incertae sedis</taxon>
        <taxon>Monosporascus</taxon>
    </lineage>
</organism>
<reference evidence="2 3" key="1">
    <citation type="submission" date="2018-06" db="EMBL/GenBank/DDBJ databases">
        <title>Complete Genomes of Monosporascus.</title>
        <authorList>
            <person name="Robinson A.J."/>
            <person name="Natvig D.O."/>
        </authorList>
    </citation>
    <scope>NUCLEOTIDE SEQUENCE [LARGE SCALE GENOMIC DNA]</scope>
    <source>
        <strain evidence="2 3">CBS 110550</strain>
    </source>
</reference>
<feature type="compositionally biased region" description="Gly residues" evidence="1">
    <location>
        <begin position="302"/>
        <end position="312"/>
    </location>
</feature>
<dbReference type="EMBL" id="QJNU01001564">
    <property type="protein sequence ID" value="RYO75412.1"/>
    <property type="molecule type" value="Genomic_DNA"/>
</dbReference>
<feature type="region of interest" description="Disordered" evidence="1">
    <location>
        <begin position="277"/>
        <end position="312"/>
    </location>
</feature>
<dbReference type="AlphaFoldDB" id="A0A4Q4SVC0"/>
<sequence length="312" mass="34796">MSKIIPLGSALSQKEPLNINGLRVPPEGIPNHGLGLAEVLHVLRETTSAAVSRVRHAARHLRRLDSSLPYLEYWRGNGSESCWTPGYRWGGSAARWLQKRSDHWSYEYAPGIDKGQLPHYTGGAALDEAGLRVREGSPRRARIKEISTACKLCPTTRLRQEHEHERRDPPKRQQVDLGKRAAQKLQHHHRGGPSMTSILSRPSLERDAGLTRGRCSCITDWELWLRGSGVGGHHRPAPYDHRDLELSSPPSTMPWKNALKRREQWLWAECWDSADEDRQPLVGNPVQRPGKKAGEATRCSGDGLGEQGGGSA</sequence>
<dbReference type="OrthoDB" id="10411401at2759"/>
<name>A0A4Q4SVC0_9PEZI</name>
<keyword evidence="3" id="KW-1185">Reference proteome</keyword>
<evidence type="ECO:0000256" key="1">
    <source>
        <dbReference type="SAM" id="MobiDB-lite"/>
    </source>
</evidence>